<gene>
    <name evidence="8" type="ORF">RND71_034067</name>
</gene>
<reference evidence="8" key="1">
    <citation type="submission" date="2023-12" db="EMBL/GenBank/DDBJ databases">
        <title>Genome assembly of Anisodus tanguticus.</title>
        <authorList>
            <person name="Wang Y.-J."/>
        </authorList>
    </citation>
    <scope>NUCLEOTIDE SEQUENCE</scope>
    <source>
        <strain evidence="8">KB-2021</strain>
        <tissue evidence="8">Leaf</tissue>
    </source>
</reference>
<evidence type="ECO:0000256" key="1">
    <source>
        <dbReference type="ARBA" id="ARBA00004141"/>
    </source>
</evidence>
<organism evidence="8 9">
    <name type="scientific">Anisodus tanguticus</name>
    <dbReference type="NCBI Taxonomy" id="243964"/>
    <lineage>
        <taxon>Eukaryota</taxon>
        <taxon>Viridiplantae</taxon>
        <taxon>Streptophyta</taxon>
        <taxon>Embryophyta</taxon>
        <taxon>Tracheophyta</taxon>
        <taxon>Spermatophyta</taxon>
        <taxon>Magnoliopsida</taxon>
        <taxon>eudicotyledons</taxon>
        <taxon>Gunneridae</taxon>
        <taxon>Pentapetalae</taxon>
        <taxon>asterids</taxon>
        <taxon>lamiids</taxon>
        <taxon>Solanales</taxon>
        <taxon>Solanaceae</taxon>
        <taxon>Solanoideae</taxon>
        <taxon>Hyoscyameae</taxon>
        <taxon>Anisodus</taxon>
    </lineage>
</organism>
<keyword evidence="9" id="KW-1185">Reference proteome</keyword>
<name>A0AAE1R9Z1_9SOLA</name>
<dbReference type="InterPro" id="IPR006634">
    <property type="entry name" value="TLC-dom"/>
</dbReference>
<keyword evidence="4 5" id="KW-0472">Membrane</keyword>
<feature type="transmembrane region" description="Helical" evidence="6">
    <location>
        <begin position="20"/>
        <end position="41"/>
    </location>
</feature>
<keyword evidence="2 5" id="KW-0812">Transmembrane</keyword>
<evidence type="ECO:0000259" key="7">
    <source>
        <dbReference type="PROSITE" id="PS50922"/>
    </source>
</evidence>
<evidence type="ECO:0000313" key="8">
    <source>
        <dbReference type="EMBL" id="KAK4347728.1"/>
    </source>
</evidence>
<protein>
    <recommendedName>
        <fullName evidence="7">TLC domain-containing protein</fullName>
    </recommendedName>
</protein>
<feature type="transmembrane region" description="Helical" evidence="6">
    <location>
        <begin position="53"/>
        <end position="72"/>
    </location>
</feature>
<feature type="transmembrane region" description="Helical" evidence="6">
    <location>
        <begin position="180"/>
        <end position="197"/>
    </location>
</feature>
<dbReference type="GO" id="GO:0016020">
    <property type="term" value="C:membrane"/>
    <property type="evidence" value="ECO:0007669"/>
    <property type="project" value="UniProtKB-SubCell"/>
</dbReference>
<dbReference type="Proteomes" id="UP001291623">
    <property type="component" value="Unassembled WGS sequence"/>
</dbReference>
<dbReference type="InterPro" id="IPR040327">
    <property type="entry name" value="At5g14285-like"/>
</dbReference>
<evidence type="ECO:0000256" key="4">
    <source>
        <dbReference type="ARBA" id="ARBA00023136"/>
    </source>
</evidence>
<dbReference type="PANTHER" id="PTHR31766:SF2">
    <property type="entry name" value="GLABROUS1 ENHANCER-BINDING PROTEIN-LIKE 2"/>
    <property type="match status" value="1"/>
</dbReference>
<dbReference type="PROSITE" id="PS50922">
    <property type="entry name" value="TLC"/>
    <property type="match status" value="1"/>
</dbReference>
<evidence type="ECO:0000256" key="3">
    <source>
        <dbReference type="ARBA" id="ARBA00022989"/>
    </source>
</evidence>
<feature type="transmembrane region" description="Helical" evidence="6">
    <location>
        <begin position="138"/>
        <end position="159"/>
    </location>
</feature>
<comment type="caution">
    <text evidence="8">The sequence shown here is derived from an EMBL/GenBank/DDBJ whole genome shotgun (WGS) entry which is preliminary data.</text>
</comment>
<evidence type="ECO:0000256" key="5">
    <source>
        <dbReference type="PROSITE-ProRule" id="PRU00205"/>
    </source>
</evidence>
<feature type="transmembrane region" description="Helical" evidence="6">
    <location>
        <begin position="217"/>
        <end position="240"/>
    </location>
</feature>
<feature type="domain" description="TLC" evidence="7">
    <location>
        <begin position="44"/>
        <end position="252"/>
    </location>
</feature>
<dbReference type="PANTHER" id="PTHR31766">
    <property type="entry name" value="GLABROUS1 ENHANCER-BINDING PROTEIN-LIKE 2"/>
    <property type="match status" value="1"/>
</dbReference>
<sequence>MPQSMEAPILFIISSIPNLLSFFIFFLIIYLIAYFIIFPSWKPKLRPEASSCIISFFHGTPAVFFALISLLSDPARDFHAPNTPFQNIVLDYSISYFLMDLTHYLIFYPRDVLFIGHHLATLFVFVTCRYVVYHGAYAILVLLILAEVTSFVQNTWTLANARKADVEFAAKVYGLLSPPFYVFYSLVRGIAGPYFVYKMISCYVSGAADNVIPRWVWVSWVFVVVTAISVSILWVSNNWVELYRERSRKFERKVR</sequence>
<dbReference type="AlphaFoldDB" id="A0AAE1R9Z1"/>
<evidence type="ECO:0000313" key="9">
    <source>
        <dbReference type="Proteomes" id="UP001291623"/>
    </source>
</evidence>
<comment type="subcellular location">
    <subcellularLocation>
        <location evidence="1">Membrane</location>
        <topology evidence="1">Multi-pass membrane protein</topology>
    </subcellularLocation>
</comment>
<accession>A0AAE1R9Z1</accession>
<dbReference type="EMBL" id="JAVYJV010000018">
    <property type="protein sequence ID" value="KAK4347728.1"/>
    <property type="molecule type" value="Genomic_DNA"/>
</dbReference>
<dbReference type="Pfam" id="PF03798">
    <property type="entry name" value="TRAM_LAG1_CLN8"/>
    <property type="match status" value="1"/>
</dbReference>
<keyword evidence="3 6" id="KW-1133">Transmembrane helix</keyword>
<evidence type="ECO:0000256" key="6">
    <source>
        <dbReference type="SAM" id="Phobius"/>
    </source>
</evidence>
<dbReference type="SMART" id="SM00724">
    <property type="entry name" value="TLC"/>
    <property type="match status" value="1"/>
</dbReference>
<proteinExistence type="predicted"/>
<evidence type="ECO:0000256" key="2">
    <source>
        <dbReference type="ARBA" id="ARBA00022692"/>
    </source>
</evidence>